<evidence type="ECO:0000259" key="2">
    <source>
        <dbReference type="Pfam" id="PF26236"/>
    </source>
</evidence>
<keyword evidence="1" id="KW-1133">Transmembrane helix</keyword>
<accession>A0A830EX25</accession>
<dbReference type="Proteomes" id="UP000614221">
    <property type="component" value="Unassembled WGS sequence"/>
</dbReference>
<proteinExistence type="predicted"/>
<reference evidence="4" key="1">
    <citation type="journal article" date="2014" name="Int. J. Syst. Evol. Microbiol.">
        <title>Complete genome sequence of Corynebacterium casei LMG S-19264T (=DSM 44701T), isolated from a smear-ripened cheese.</title>
        <authorList>
            <consortium name="US DOE Joint Genome Institute (JGI-PGF)"/>
            <person name="Walter F."/>
            <person name="Albersmeier A."/>
            <person name="Kalinowski J."/>
            <person name="Ruckert C."/>
        </authorList>
    </citation>
    <scope>NUCLEOTIDE SEQUENCE</scope>
    <source>
        <strain evidence="4">JCM 19018</strain>
    </source>
</reference>
<dbReference type="InterPro" id="IPR058674">
    <property type="entry name" value="DUF8054_N"/>
</dbReference>
<evidence type="ECO:0000259" key="3">
    <source>
        <dbReference type="Pfam" id="PF26238"/>
    </source>
</evidence>
<evidence type="ECO:0000313" key="5">
    <source>
        <dbReference type="Proteomes" id="UP000614221"/>
    </source>
</evidence>
<dbReference type="InterPro" id="IPR058775">
    <property type="entry name" value="DUF8054_M"/>
</dbReference>
<feature type="domain" description="DUF8054" evidence="3">
    <location>
        <begin position="130"/>
        <end position="226"/>
    </location>
</feature>
<comment type="caution">
    <text evidence="4">The sequence shown here is derived from an EMBL/GenBank/DDBJ whole genome shotgun (WGS) entry which is preliminary data.</text>
</comment>
<dbReference type="Pfam" id="PF26238">
    <property type="entry name" value="DUF8054_M"/>
    <property type="match status" value="1"/>
</dbReference>
<dbReference type="Pfam" id="PF26236">
    <property type="entry name" value="DUF8054_N"/>
    <property type="match status" value="1"/>
</dbReference>
<dbReference type="EMBL" id="BMPD01000002">
    <property type="protein sequence ID" value="GGK66046.1"/>
    <property type="molecule type" value="Genomic_DNA"/>
</dbReference>
<evidence type="ECO:0000256" key="1">
    <source>
        <dbReference type="SAM" id="Phobius"/>
    </source>
</evidence>
<sequence length="291" mass="31802">MSREPAPEESDPMGVLETLSDESYTGANRCWPCTILNLGLVGIVVMFLRARNRPRVSLLIGVVGVAVVYLRGYLVPYTPEFAPQLVAASPVPDEWFHGESAHDAATQEAMGHEKRDSLAEDVELDGETILRELSAAGVIEVEGEQLFLTTAVDTAWHEQMDELAAESLGALSTTLQASLEQVGHAEPYVDDAEWIALGTDHKQLLPRPVVVAELAAYEVLGERLDDERLRVAGAEAFRMFLDRCPVCDSDLVESSSVSCCGGHLGPRQDPDETLVCPTCEQRLYTFKMGDN</sequence>
<feature type="transmembrane region" description="Helical" evidence="1">
    <location>
        <begin position="29"/>
        <end position="49"/>
    </location>
</feature>
<reference evidence="4" key="2">
    <citation type="submission" date="2020-09" db="EMBL/GenBank/DDBJ databases">
        <authorList>
            <person name="Sun Q."/>
            <person name="Ohkuma M."/>
        </authorList>
    </citation>
    <scope>NUCLEOTIDE SEQUENCE</scope>
    <source>
        <strain evidence="4">JCM 19018</strain>
    </source>
</reference>
<dbReference type="OrthoDB" id="205972at2157"/>
<organism evidence="4 5">
    <name type="scientific">Haloarcula sebkhae</name>
    <dbReference type="NCBI Taxonomy" id="932660"/>
    <lineage>
        <taxon>Archaea</taxon>
        <taxon>Methanobacteriati</taxon>
        <taxon>Methanobacteriota</taxon>
        <taxon>Stenosarchaea group</taxon>
        <taxon>Halobacteria</taxon>
        <taxon>Halobacteriales</taxon>
        <taxon>Haloarculaceae</taxon>
        <taxon>Haloarcula</taxon>
    </lineage>
</organism>
<dbReference type="RefSeq" id="WP_188977195.1">
    <property type="nucleotide sequence ID" value="NZ_BMPD01000002.1"/>
</dbReference>
<protein>
    <submittedName>
        <fullName evidence="4">Uncharacterized protein</fullName>
    </submittedName>
</protein>
<keyword evidence="1" id="KW-0812">Transmembrane</keyword>
<evidence type="ECO:0000313" key="4">
    <source>
        <dbReference type="EMBL" id="GGK66046.1"/>
    </source>
</evidence>
<dbReference type="AlphaFoldDB" id="A0A830EX25"/>
<name>A0A830EX25_9EURY</name>
<keyword evidence="1" id="KW-0472">Membrane</keyword>
<feature type="transmembrane region" description="Helical" evidence="1">
    <location>
        <begin position="56"/>
        <end position="74"/>
    </location>
</feature>
<gene>
    <name evidence="4" type="ORF">GCM10009067_18090</name>
</gene>
<feature type="domain" description="DUF8054" evidence="2">
    <location>
        <begin position="17"/>
        <end position="96"/>
    </location>
</feature>